<sequence length="54" mass="5549">MVGVQQRVATATSLPQTSLDVGGGHERGPAPVVTCLTTMAAFGATHTPRRSLES</sequence>
<dbReference type="AlphaFoldDB" id="M4B7B9"/>
<feature type="region of interest" description="Disordered" evidence="1">
    <location>
        <begin position="1"/>
        <end position="26"/>
    </location>
</feature>
<dbReference type="VEuPathDB" id="FungiDB:HpaG802171"/>
<name>M4B7B9_HYAAE</name>
<dbReference type="HOGENOM" id="CLU_3054419_0_0_1"/>
<reference evidence="2" key="2">
    <citation type="submission" date="2015-06" db="UniProtKB">
        <authorList>
            <consortium name="EnsemblProtists"/>
        </authorList>
    </citation>
    <scope>IDENTIFICATION</scope>
    <source>
        <strain evidence="2">Emoy2</strain>
    </source>
</reference>
<accession>M4B7B9</accession>
<proteinExistence type="predicted"/>
<dbReference type="InParanoid" id="M4B7B9"/>
<keyword evidence="3" id="KW-1185">Reference proteome</keyword>
<dbReference type="EMBL" id="JH597778">
    <property type="status" value="NOT_ANNOTATED_CDS"/>
    <property type="molecule type" value="Genomic_DNA"/>
</dbReference>
<evidence type="ECO:0000313" key="3">
    <source>
        <dbReference type="Proteomes" id="UP000011713"/>
    </source>
</evidence>
<reference evidence="3" key="1">
    <citation type="journal article" date="2010" name="Science">
        <title>Signatures of adaptation to obligate biotrophy in the Hyaloperonospora arabidopsidis genome.</title>
        <authorList>
            <person name="Baxter L."/>
            <person name="Tripathy S."/>
            <person name="Ishaque N."/>
            <person name="Boot N."/>
            <person name="Cabral A."/>
            <person name="Kemen E."/>
            <person name="Thines M."/>
            <person name="Ah-Fong A."/>
            <person name="Anderson R."/>
            <person name="Badejoko W."/>
            <person name="Bittner-Eddy P."/>
            <person name="Boore J.L."/>
            <person name="Chibucos M.C."/>
            <person name="Coates M."/>
            <person name="Dehal P."/>
            <person name="Delehaunty K."/>
            <person name="Dong S."/>
            <person name="Downton P."/>
            <person name="Dumas B."/>
            <person name="Fabro G."/>
            <person name="Fronick C."/>
            <person name="Fuerstenberg S.I."/>
            <person name="Fulton L."/>
            <person name="Gaulin E."/>
            <person name="Govers F."/>
            <person name="Hughes L."/>
            <person name="Humphray S."/>
            <person name="Jiang R.H."/>
            <person name="Judelson H."/>
            <person name="Kamoun S."/>
            <person name="Kyung K."/>
            <person name="Meijer H."/>
            <person name="Minx P."/>
            <person name="Morris P."/>
            <person name="Nelson J."/>
            <person name="Phuntumart V."/>
            <person name="Qutob D."/>
            <person name="Rehmany A."/>
            <person name="Rougon-Cardoso A."/>
            <person name="Ryden P."/>
            <person name="Torto-Alalibo T."/>
            <person name="Studholme D."/>
            <person name="Wang Y."/>
            <person name="Win J."/>
            <person name="Wood J."/>
            <person name="Clifton S.W."/>
            <person name="Rogers J."/>
            <person name="Van den Ackerveken G."/>
            <person name="Jones J.D."/>
            <person name="McDowell J.M."/>
            <person name="Beynon J."/>
            <person name="Tyler B.M."/>
        </authorList>
    </citation>
    <scope>NUCLEOTIDE SEQUENCE [LARGE SCALE GENOMIC DNA]</scope>
    <source>
        <strain evidence="3">Emoy2</strain>
    </source>
</reference>
<feature type="compositionally biased region" description="Polar residues" evidence="1">
    <location>
        <begin position="7"/>
        <end position="19"/>
    </location>
</feature>
<evidence type="ECO:0000256" key="1">
    <source>
        <dbReference type="SAM" id="MobiDB-lite"/>
    </source>
</evidence>
<evidence type="ECO:0000313" key="2">
    <source>
        <dbReference type="EnsemblProtists" id="HpaP802171"/>
    </source>
</evidence>
<protein>
    <submittedName>
        <fullName evidence="2">Uncharacterized protein</fullName>
    </submittedName>
</protein>
<organism evidence="2 3">
    <name type="scientific">Hyaloperonospora arabidopsidis (strain Emoy2)</name>
    <name type="common">Downy mildew agent</name>
    <name type="synonym">Peronospora arabidopsidis</name>
    <dbReference type="NCBI Taxonomy" id="559515"/>
    <lineage>
        <taxon>Eukaryota</taxon>
        <taxon>Sar</taxon>
        <taxon>Stramenopiles</taxon>
        <taxon>Oomycota</taxon>
        <taxon>Peronosporomycetes</taxon>
        <taxon>Peronosporales</taxon>
        <taxon>Peronosporaceae</taxon>
        <taxon>Hyaloperonospora</taxon>
    </lineage>
</organism>
<dbReference type="Proteomes" id="UP000011713">
    <property type="component" value="Unassembled WGS sequence"/>
</dbReference>
<dbReference type="EnsemblProtists" id="HpaT802171">
    <property type="protein sequence ID" value="HpaP802171"/>
    <property type="gene ID" value="HpaG802171"/>
</dbReference>